<feature type="domain" description="CdaR GGDEF-like" evidence="3">
    <location>
        <begin position="161"/>
        <end position="299"/>
    </location>
</feature>
<dbReference type="PANTHER" id="PTHR33744:SF7">
    <property type="entry name" value="PUCR FAMILY TRANSCRIPTIONAL REGULATOR"/>
    <property type="match status" value="1"/>
</dbReference>
<feature type="domain" description="PucR C-terminal helix-turn-helix" evidence="2">
    <location>
        <begin position="352"/>
        <end position="409"/>
    </location>
</feature>
<sequence>MSSKRIDALHTALTHLVLEGGDLEQIAAEVARVLAVGVLFCSTDGRERAAAMPDELRETLADADLFDPTGRFRVERASRRPLPVGEGQVRLQPVVAGGSDLARMVCFVPDREPTPDDVYALERAATVAALLITREQAVSAVESKYRGDFLRDVFVGRAGEPEYVVEHGAALGWNLDRPALVIAAELDPPGPDEAVSSRIRRSWQERFFAAWRQVTESYDRTVPTVEFSAEVVTLLPVPDHDEDPERGYAEARATLRRLVTDVSGDKGGGRRPFSVGVSRVVRSIGGLPDGYAQARRATEVGRRMNGGGSTTHFDQLGIHRLIALIPDDRELQAFAAEVLGELAEDTDEARDLRTTLQILLDTNLNVAEAARVQFFHYNTMRYRISKLERILGPFSADPHLRLNIAVALQVLQVRA</sequence>
<organism evidence="4 5">
    <name type="scientific">Solicola gregarius</name>
    <dbReference type="NCBI Taxonomy" id="2908642"/>
    <lineage>
        <taxon>Bacteria</taxon>
        <taxon>Bacillati</taxon>
        <taxon>Actinomycetota</taxon>
        <taxon>Actinomycetes</taxon>
        <taxon>Propionibacteriales</taxon>
        <taxon>Nocardioidaceae</taxon>
        <taxon>Solicola</taxon>
    </lineage>
</organism>
<dbReference type="InterPro" id="IPR025736">
    <property type="entry name" value="PucR_C-HTH_dom"/>
</dbReference>
<dbReference type="PANTHER" id="PTHR33744">
    <property type="entry name" value="CARBOHYDRATE DIACID REGULATOR"/>
    <property type="match status" value="1"/>
</dbReference>
<dbReference type="Proteomes" id="UP001164390">
    <property type="component" value="Chromosome"/>
</dbReference>
<dbReference type="Pfam" id="PF17853">
    <property type="entry name" value="GGDEF_2"/>
    <property type="match status" value="1"/>
</dbReference>
<dbReference type="InterPro" id="IPR041522">
    <property type="entry name" value="CdaR_GGDEF"/>
</dbReference>
<gene>
    <name evidence="4" type="ORF">L0C25_03405</name>
</gene>
<keyword evidence="5" id="KW-1185">Reference proteome</keyword>
<evidence type="ECO:0000313" key="4">
    <source>
        <dbReference type="EMBL" id="UYM06133.1"/>
    </source>
</evidence>
<proteinExistence type="inferred from homology"/>
<evidence type="ECO:0000313" key="5">
    <source>
        <dbReference type="Proteomes" id="UP001164390"/>
    </source>
</evidence>
<comment type="similarity">
    <text evidence="1">Belongs to the CdaR family.</text>
</comment>
<dbReference type="Gene3D" id="1.10.10.2840">
    <property type="entry name" value="PucR C-terminal helix-turn-helix domain"/>
    <property type="match status" value="1"/>
</dbReference>
<dbReference type="Pfam" id="PF13556">
    <property type="entry name" value="HTH_30"/>
    <property type="match status" value="1"/>
</dbReference>
<accession>A0AA46YMW4</accession>
<evidence type="ECO:0000259" key="3">
    <source>
        <dbReference type="Pfam" id="PF17853"/>
    </source>
</evidence>
<reference evidence="4" key="1">
    <citation type="submission" date="2022-01" db="EMBL/GenBank/DDBJ databases">
        <title>Nocardioidaceae gen. sp. A5X3R13.</title>
        <authorList>
            <person name="Lopez Marin M.A."/>
            <person name="Uhlik O."/>
        </authorList>
    </citation>
    <scope>NUCLEOTIDE SEQUENCE</scope>
    <source>
        <strain evidence="4">A5X3R13</strain>
    </source>
</reference>
<name>A0AA46YMW4_9ACTN</name>
<dbReference type="KEGG" id="sgrg:L0C25_03405"/>
<dbReference type="AlphaFoldDB" id="A0AA46YMW4"/>
<dbReference type="InterPro" id="IPR042070">
    <property type="entry name" value="PucR_C-HTH_sf"/>
</dbReference>
<protein>
    <submittedName>
        <fullName evidence="4">Helix-turn-helix domain-containing protein</fullName>
    </submittedName>
</protein>
<evidence type="ECO:0000256" key="1">
    <source>
        <dbReference type="ARBA" id="ARBA00006754"/>
    </source>
</evidence>
<dbReference type="EMBL" id="CP094970">
    <property type="protein sequence ID" value="UYM06133.1"/>
    <property type="molecule type" value="Genomic_DNA"/>
</dbReference>
<dbReference type="InterPro" id="IPR051448">
    <property type="entry name" value="CdaR-like_regulators"/>
</dbReference>
<dbReference type="RefSeq" id="WP_271634984.1">
    <property type="nucleotide sequence ID" value="NZ_CP094970.1"/>
</dbReference>
<evidence type="ECO:0000259" key="2">
    <source>
        <dbReference type="Pfam" id="PF13556"/>
    </source>
</evidence>